<sequence length="57" mass="5693">MKRETFRTIGAITGLVAGLVVMYLLGMGGLVPAAVFGAGGCVLGGISGEQIHDRSGS</sequence>
<dbReference type="Proteomes" id="UP000316213">
    <property type="component" value="Unassembled WGS sequence"/>
</dbReference>
<organism evidence="1 2">
    <name type="scientific">Neorhodopirellula pilleata</name>
    <dbReference type="NCBI Taxonomy" id="2714738"/>
    <lineage>
        <taxon>Bacteria</taxon>
        <taxon>Pseudomonadati</taxon>
        <taxon>Planctomycetota</taxon>
        <taxon>Planctomycetia</taxon>
        <taxon>Pirellulales</taxon>
        <taxon>Pirellulaceae</taxon>
        <taxon>Neorhodopirellula</taxon>
    </lineage>
</organism>
<keyword evidence="2" id="KW-1185">Reference proteome</keyword>
<dbReference type="AlphaFoldDB" id="A0A5C6A820"/>
<evidence type="ECO:0000313" key="2">
    <source>
        <dbReference type="Proteomes" id="UP000316213"/>
    </source>
</evidence>
<accession>A0A5C6A820</accession>
<dbReference type="RefSeq" id="WP_197167973.1">
    <property type="nucleotide sequence ID" value="NZ_SJPM01000006.1"/>
</dbReference>
<comment type="caution">
    <text evidence="1">The sequence shown here is derived from an EMBL/GenBank/DDBJ whole genome shotgun (WGS) entry which is preliminary data.</text>
</comment>
<protein>
    <submittedName>
        <fullName evidence="1">Uncharacterized protein</fullName>
    </submittedName>
</protein>
<dbReference type="EMBL" id="SJPM01000006">
    <property type="protein sequence ID" value="TWT95537.1"/>
    <property type="molecule type" value="Genomic_DNA"/>
</dbReference>
<evidence type="ECO:0000313" key="1">
    <source>
        <dbReference type="EMBL" id="TWT95537.1"/>
    </source>
</evidence>
<reference evidence="1 2" key="1">
    <citation type="submission" date="2019-02" db="EMBL/GenBank/DDBJ databases">
        <title>Deep-cultivation of Planctomycetes and their phenomic and genomic characterization uncovers novel biology.</title>
        <authorList>
            <person name="Wiegand S."/>
            <person name="Jogler M."/>
            <person name="Boedeker C."/>
            <person name="Pinto D."/>
            <person name="Vollmers J."/>
            <person name="Rivas-Marin E."/>
            <person name="Kohn T."/>
            <person name="Peeters S.H."/>
            <person name="Heuer A."/>
            <person name="Rast P."/>
            <person name="Oberbeckmann S."/>
            <person name="Bunk B."/>
            <person name="Jeske O."/>
            <person name="Meyerdierks A."/>
            <person name="Storesund J.E."/>
            <person name="Kallscheuer N."/>
            <person name="Luecker S."/>
            <person name="Lage O.M."/>
            <person name="Pohl T."/>
            <person name="Merkel B.J."/>
            <person name="Hornburger P."/>
            <person name="Mueller R.-W."/>
            <person name="Bruemmer F."/>
            <person name="Labrenz M."/>
            <person name="Spormann A.M."/>
            <person name="Op Den Camp H."/>
            <person name="Overmann J."/>
            <person name="Amann R."/>
            <person name="Jetten M.S.M."/>
            <person name="Mascher T."/>
            <person name="Medema M.H."/>
            <person name="Devos D.P."/>
            <person name="Kaster A.-K."/>
            <person name="Ovreas L."/>
            <person name="Rohde M."/>
            <person name="Galperin M.Y."/>
            <person name="Jogler C."/>
        </authorList>
    </citation>
    <scope>NUCLEOTIDE SEQUENCE [LARGE SCALE GENOMIC DNA]</scope>
    <source>
        <strain evidence="1 2">Pla100</strain>
    </source>
</reference>
<gene>
    <name evidence="1" type="ORF">Pla100_31780</name>
</gene>
<name>A0A5C6A820_9BACT</name>
<proteinExistence type="predicted"/>